<evidence type="ECO:0000313" key="2">
    <source>
        <dbReference type="Proteomes" id="UP001607303"/>
    </source>
</evidence>
<dbReference type="EMBL" id="JAYRBN010000054">
    <property type="protein sequence ID" value="KAL2743781.1"/>
    <property type="molecule type" value="Genomic_DNA"/>
</dbReference>
<sequence length="92" mass="11354">MDSLQDDMKLTNNTTRRKLTYLSWFFDDYNRSFKFDEKYVKVDVMCYCATFQDDGLPSIMWYNNHWPRNRLLFDKIRTIERIEEKYNNVLST</sequence>
<organism evidence="1 2">
    <name type="scientific">Vespula maculifrons</name>
    <name type="common">Eastern yellow jacket</name>
    <name type="synonym">Wasp</name>
    <dbReference type="NCBI Taxonomy" id="7453"/>
    <lineage>
        <taxon>Eukaryota</taxon>
        <taxon>Metazoa</taxon>
        <taxon>Ecdysozoa</taxon>
        <taxon>Arthropoda</taxon>
        <taxon>Hexapoda</taxon>
        <taxon>Insecta</taxon>
        <taxon>Pterygota</taxon>
        <taxon>Neoptera</taxon>
        <taxon>Endopterygota</taxon>
        <taxon>Hymenoptera</taxon>
        <taxon>Apocrita</taxon>
        <taxon>Aculeata</taxon>
        <taxon>Vespoidea</taxon>
        <taxon>Vespidae</taxon>
        <taxon>Vespinae</taxon>
        <taxon>Vespula</taxon>
    </lineage>
</organism>
<reference evidence="1 2" key="1">
    <citation type="journal article" date="2024" name="Ann. Entomol. Soc. Am.">
        <title>Genomic analyses of the southern and eastern yellowjacket wasps (Hymenoptera: Vespidae) reveal evolutionary signatures of social life.</title>
        <authorList>
            <person name="Catto M.A."/>
            <person name="Caine P.B."/>
            <person name="Orr S.E."/>
            <person name="Hunt B.G."/>
            <person name="Goodisman M.A.D."/>
        </authorList>
    </citation>
    <scope>NUCLEOTIDE SEQUENCE [LARGE SCALE GENOMIC DNA]</scope>
    <source>
        <strain evidence="1">232</strain>
        <tissue evidence="1">Head and thorax</tissue>
    </source>
</reference>
<accession>A0ABD2CFD5</accession>
<name>A0ABD2CFD5_VESMC</name>
<gene>
    <name evidence="1" type="ORF">V1477_008039</name>
</gene>
<comment type="caution">
    <text evidence="1">The sequence shown here is derived from an EMBL/GenBank/DDBJ whole genome shotgun (WGS) entry which is preliminary data.</text>
</comment>
<keyword evidence="2" id="KW-1185">Reference proteome</keyword>
<proteinExistence type="predicted"/>
<evidence type="ECO:0000313" key="1">
    <source>
        <dbReference type="EMBL" id="KAL2743781.1"/>
    </source>
</evidence>
<dbReference type="Proteomes" id="UP001607303">
    <property type="component" value="Unassembled WGS sequence"/>
</dbReference>
<dbReference type="AlphaFoldDB" id="A0ABD2CFD5"/>
<protein>
    <submittedName>
        <fullName evidence="1">Uncharacterized protein</fullName>
    </submittedName>
</protein>